<dbReference type="GO" id="GO:0003677">
    <property type="term" value="F:DNA binding"/>
    <property type="evidence" value="ECO:0007669"/>
    <property type="project" value="UniProtKB-KW"/>
</dbReference>
<evidence type="ECO:0000256" key="1">
    <source>
        <dbReference type="ARBA" id="ARBA00023015"/>
    </source>
</evidence>
<keyword evidence="7" id="KW-1185">Reference proteome</keyword>
<dbReference type="InterPro" id="IPR036390">
    <property type="entry name" value="WH_DNA-bd_sf"/>
</dbReference>
<proteinExistence type="predicted"/>
<keyword evidence="1" id="KW-0805">Transcription regulation</keyword>
<feature type="region of interest" description="Disordered" evidence="4">
    <location>
        <begin position="143"/>
        <end position="163"/>
    </location>
</feature>
<dbReference type="InterPro" id="IPR023187">
    <property type="entry name" value="Tscrpt_reg_MarR-type_CS"/>
</dbReference>
<dbReference type="SUPFAM" id="SSF46785">
    <property type="entry name" value="Winged helix' DNA-binding domain"/>
    <property type="match status" value="1"/>
</dbReference>
<evidence type="ECO:0000256" key="3">
    <source>
        <dbReference type="ARBA" id="ARBA00023163"/>
    </source>
</evidence>
<dbReference type="Gene3D" id="1.10.10.10">
    <property type="entry name" value="Winged helix-like DNA-binding domain superfamily/Winged helix DNA-binding domain"/>
    <property type="match status" value="1"/>
</dbReference>
<dbReference type="RefSeq" id="WP_206980021.1">
    <property type="nucleotide sequence ID" value="NZ_JAFLQZ010000001.1"/>
</dbReference>
<evidence type="ECO:0000259" key="5">
    <source>
        <dbReference type="PROSITE" id="PS50995"/>
    </source>
</evidence>
<reference evidence="6" key="1">
    <citation type="submission" date="2021-03" db="EMBL/GenBank/DDBJ databases">
        <authorList>
            <person name="Kim M.K."/>
        </authorList>
    </citation>
    <scope>NUCLEOTIDE SEQUENCE</scope>
    <source>
        <strain evidence="6">BT186</strain>
    </source>
</reference>
<dbReference type="Pfam" id="PF12802">
    <property type="entry name" value="MarR_2"/>
    <property type="match status" value="1"/>
</dbReference>
<dbReference type="PROSITE" id="PS50995">
    <property type="entry name" value="HTH_MARR_2"/>
    <property type="match status" value="1"/>
</dbReference>
<evidence type="ECO:0000256" key="2">
    <source>
        <dbReference type="ARBA" id="ARBA00023125"/>
    </source>
</evidence>
<dbReference type="AlphaFoldDB" id="A0A939EV73"/>
<dbReference type="InterPro" id="IPR039422">
    <property type="entry name" value="MarR/SlyA-like"/>
</dbReference>
<dbReference type="InterPro" id="IPR036388">
    <property type="entry name" value="WH-like_DNA-bd_sf"/>
</dbReference>
<accession>A0A939EV73</accession>
<protein>
    <submittedName>
        <fullName evidence="6">MarR family transcriptional regulator</fullName>
    </submittedName>
</protein>
<dbReference type="PROSITE" id="PS01117">
    <property type="entry name" value="HTH_MARR_1"/>
    <property type="match status" value="1"/>
</dbReference>
<keyword evidence="3" id="KW-0804">Transcription</keyword>
<gene>
    <name evidence="6" type="ORF">J0X19_01020</name>
</gene>
<evidence type="ECO:0000256" key="4">
    <source>
        <dbReference type="SAM" id="MobiDB-lite"/>
    </source>
</evidence>
<dbReference type="GO" id="GO:0006950">
    <property type="term" value="P:response to stress"/>
    <property type="evidence" value="ECO:0007669"/>
    <property type="project" value="TreeGrafter"/>
</dbReference>
<dbReference type="EMBL" id="JAFLQZ010000001">
    <property type="protein sequence ID" value="MBO0356513.1"/>
    <property type="molecule type" value="Genomic_DNA"/>
</dbReference>
<comment type="caution">
    <text evidence="6">The sequence shown here is derived from an EMBL/GenBank/DDBJ whole genome shotgun (WGS) entry which is preliminary data.</text>
</comment>
<dbReference type="InterPro" id="IPR000835">
    <property type="entry name" value="HTH_MarR-typ"/>
</dbReference>
<dbReference type="PANTHER" id="PTHR33164:SF43">
    <property type="entry name" value="HTH-TYPE TRANSCRIPTIONAL REPRESSOR YETL"/>
    <property type="match status" value="1"/>
</dbReference>
<dbReference type="Proteomes" id="UP000664144">
    <property type="component" value="Unassembled WGS sequence"/>
</dbReference>
<keyword evidence="2" id="KW-0238">DNA-binding</keyword>
<evidence type="ECO:0000313" key="7">
    <source>
        <dbReference type="Proteomes" id="UP000664144"/>
    </source>
</evidence>
<name>A0A939EV73_9BACT</name>
<feature type="domain" description="HTH marR-type" evidence="5">
    <location>
        <begin position="3"/>
        <end position="137"/>
    </location>
</feature>
<dbReference type="PANTHER" id="PTHR33164">
    <property type="entry name" value="TRANSCRIPTIONAL REGULATOR, MARR FAMILY"/>
    <property type="match status" value="1"/>
</dbReference>
<dbReference type="SMART" id="SM00347">
    <property type="entry name" value="HTH_MARR"/>
    <property type="match status" value="1"/>
</dbReference>
<dbReference type="GO" id="GO:0003700">
    <property type="term" value="F:DNA-binding transcription factor activity"/>
    <property type="evidence" value="ECO:0007669"/>
    <property type="project" value="InterPro"/>
</dbReference>
<organism evidence="6 7">
    <name type="scientific">Hymenobacter telluris</name>
    <dbReference type="NCBI Taxonomy" id="2816474"/>
    <lineage>
        <taxon>Bacteria</taxon>
        <taxon>Pseudomonadati</taxon>
        <taxon>Bacteroidota</taxon>
        <taxon>Cytophagia</taxon>
        <taxon>Cytophagales</taxon>
        <taxon>Hymenobacteraceae</taxon>
        <taxon>Hymenobacter</taxon>
    </lineage>
</organism>
<feature type="compositionally biased region" description="Polar residues" evidence="4">
    <location>
        <begin position="149"/>
        <end position="163"/>
    </location>
</feature>
<sequence length="163" mass="18216">MLSSIIFYSLDKAIRQYRKMAQANIDRAGIAITIDQWLVLRVIQEHDDLTQTDIAERVFKDQASVARMISLMLKSGLLAAEPLPHDGRRNRLRVSEKGLRTLDAVQPVVLSNRQVALEGLSEADLAVMRPLLERIYSNCLAGAEPTPEPIQNRTALNATTQPQ</sequence>
<evidence type="ECO:0000313" key="6">
    <source>
        <dbReference type="EMBL" id="MBO0356513.1"/>
    </source>
</evidence>